<keyword evidence="12" id="KW-1185">Reference proteome</keyword>
<dbReference type="EMBL" id="BA000056">
    <property type="protein sequence ID" value="BAE66228.1"/>
    <property type="molecule type" value="Genomic_DNA"/>
</dbReference>
<dbReference type="GeneID" id="5999495"/>
<reference evidence="11 12" key="1">
    <citation type="journal article" date="2005" name="Nature">
        <title>Genome sequencing and analysis of Aspergillus oryzae.</title>
        <authorList>
            <person name="Machida M."/>
            <person name="Asai K."/>
            <person name="Sano M."/>
            <person name="Tanaka T."/>
            <person name="Kumagai T."/>
            <person name="Terai G."/>
            <person name="Kusumoto K."/>
            <person name="Arima T."/>
            <person name="Akita O."/>
            <person name="Kashiwagi Y."/>
            <person name="Abe K."/>
            <person name="Gomi K."/>
            <person name="Horiuchi H."/>
            <person name="Kitamoto K."/>
            <person name="Kobayashi T."/>
            <person name="Takeuchi M."/>
            <person name="Denning D.W."/>
            <person name="Galagan J.E."/>
            <person name="Nierman W.C."/>
            <person name="Yu J."/>
            <person name="Archer D.B."/>
            <person name="Bennett J.W."/>
            <person name="Bhatnagar D."/>
            <person name="Cleveland T.E."/>
            <person name="Fedorova N.D."/>
            <person name="Gotoh O."/>
            <person name="Horikawa H."/>
            <person name="Hosoyama A."/>
            <person name="Ichinomiya M."/>
            <person name="Igarashi R."/>
            <person name="Iwashita K."/>
            <person name="Juvvadi P.R."/>
            <person name="Kato M."/>
            <person name="Kato Y."/>
            <person name="Kin T."/>
            <person name="Kokubun A."/>
            <person name="Maeda H."/>
            <person name="Maeyama N."/>
            <person name="Maruyama J."/>
            <person name="Nagasaki H."/>
            <person name="Nakajima T."/>
            <person name="Oda K."/>
            <person name="Okada K."/>
            <person name="Paulsen I."/>
            <person name="Sakamoto K."/>
            <person name="Sawano T."/>
            <person name="Takahashi M."/>
            <person name="Takase K."/>
            <person name="Terabayashi Y."/>
            <person name="Wortman J."/>
            <person name="Yamada O."/>
            <person name="Yamagata Y."/>
            <person name="Anazawa H."/>
            <person name="Hata Y."/>
            <person name="Koide Y."/>
            <person name="Komori T."/>
            <person name="Koyama Y."/>
            <person name="Minetoki T."/>
            <person name="Suharnan S."/>
            <person name="Tanaka A."/>
            <person name="Isono K."/>
            <person name="Kuhara S."/>
            <person name="Ogasawara N."/>
            <person name="Kikuchi H."/>
        </authorList>
    </citation>
    <scope>NUCLEOTIDE SEQUENCE [LARGE SCALE GENOMIC DNA]</scope>
    <source>
        <strain evidence="12">ATCC 42149 / RIB 40</strain>
    </source>
</reference>
<feature type="transmembrane region" description="Helical" evidence="8">
    <location>
        <begin position="304"/>
        <end position="330"/>
    </location>
</feature>
<protein>
    <submittedName>
        <fullName evidence="11">DNA, SC010</fullName>
    </submittedName>
</protein>
<dbReference type="KEGG" id="aor:AO090010000350"/>
<comment type="subcellular location">
    <subcellularLocation>
        <location evidence="1">Cell membrane</location>
        <topology evidence="1">Multi-pass membrane protein</topology>
    </subcellularLocation>
</comment>
<evidence type="ECO:0000256" key="3">
    <source>
        <dbReference type="ARBA" id="ARBA00022475"/>
    </source>
</evidence>
<evidence type="ECO:0000256" key="1">
    <source>
        <dbReference type="ARBA" id="ARBA00004651"/>
    </source>
</evidence>
<dbReference type="InterPro" id="IPR036259">
    <property type="entry name" value="MFS_trans_sf"/>
</dbReference>
<feature type="transmembrane region" description="Helical" evidence="8">
    <location>
        <begin position="70"/>
        <end position="90"/>
    </location>
</feature>
<dbReference type="Proteomes" id="UP000006564">
    <property type="component" value="Chromosome 8"/>
</dbReference>
<dbReference type="GO" id="GO:0005886">
    <property type="term" value="C:plasma membrane"/>
    <property type="evidence" value="ECO:0007669"/>
    <property type="project" value="UniProtKB-SubCell"/>
</dbReference>
<sequence>MDPENQSEWTKPACERHIPFWRQVIDQGAITQDVLHHNYPGSGTETEPFLVSWLPDDPRNPMLFTTFKKVGITVVVSTATLAVALASSAYSGSTKQVMEGLDVGTEVATLGLSLFVIGFALGPLFWAPLSEFIGRQYPFIVSFGAMTVFLAGCAGAQNIQTLLVLRFLAGTAGSSPLTNAGGVISDMFRAEQRGLALCLFAAAPFMGPVIGPVIGGFLGMNAGWKWVEGFLAALSGVLWLMMACFVPETYAPVLLRQRAKRLSQKTGMVYRSKLDVENEGSVSLKRMFATSLLRPWVLLFREPIVFMLSIYIAIIYGALFMMFAAFPIVYQRGRGWNQGVGGLAFMGIAVGMIVGTIYTIPDNRRYTRTVKRHGGFAPPESRLPPVMLSAVCIPVGLFWFAWTNSPSVHWMASIAAGVPFGCGIVLLYLGIMGYLIDSYTIFAASVLAANAVLRSLFGGIFPLFTAYMYEGLGIHWASSIPAFLTVACMPFPFIFYRYGEAIRKRCPYSAQSEVYVRKLQVAAQQSENVSVADADTDAVHAAIDGRVWFFPESDVANGWDTPAGNGSELWYQISFESSTKTASAEIAFFANSTQGFDAPEKYSIQVNVSGEWAEVSNANYSSPVANGITRATWDGVDADKIRLVFAPQEEKKVRLVEFKVFGEVVAEN</sequence>
<dbReference type="OMA" id="WIPNDAR"/>
<evidence type="ECO:0000256" key="8">
    <source>
        <dbReference type="SAM" id="Phobius"/>
    </source>
</evidence>
<feature type="transmembrane region" description="Helical" evidence="8">
    <location>
        <begin position="408"/>
        <end position="429"/>
    </location>
</feature>
<dbReference type="PROSITE" id="PS50022">
    <property type="entry name" value="FA58C_3"/>
    <property type="match status" value="1"/>
</dbReference>
<dbReference type="Pfam" id="PF07690">
    <property type="entry name" value="MFS_1"/>
    <property type="match status" value="1"/>
</dbReference>
<dbReference type="CDD" id="cd17323">
    <property type="entry name" value="MFS_Tpo1_MDR_like"/>
    <property type="match status" value="1"/>
</dbReference>
<feature type="transmembrane region" description="Helical" evidence="8">
    <location>
        <begin position="382"/>
        <end position="402"/>
    </location>
</feature>
<feature type="transmembrane region" description="Helical" evidence="8">
    <location>
        <begin position="110"/>
        <end position="127"/>
    </location>
</feature>
<evidence type="ECO:0000259" key="10">
    <source>
        <dbReference type="PROSITE" id="PS50850"/>
    </source>
</evidence>
<dbReference type="PANTHER" id="PTHR23502">
    <property type="entry name" value="MAJOR FACILITATOR SUPERFAMILY"/>
    <property type="match status" value="1"/>
</dbReference>
<dbReference type="SUPFAM" id="SSF103473">
    <property type="entry name" value="MFS general substrate transporter"/>
    <property type="match status" value="1"/>
</dbReference>
<keyword evidence="6 8" id="KW-0472">Membrane</keyword>
<feature type="transmembrane region" description="Helical" evidence="8">
    <location>
        <begin position="139"/>
        <end position="157"/>
    </location>
</feature>
<feature type="domain" description="Major facilitator superfamily (MFS) profile" evidence="10">
    <location>
        <begin position="72"/>
        <end position="505"/>
    </location>
</feature>
<dbReference type="InterPro" id="IPR011701">
    <property type="entry name" value="MFS"/>
</dbReference>
<evidence type="ECO:0000256" key="2">
    <source>
        <dbReference type="ARBA" id="ARBA00022448"/>
    </source>
</evidence>
<keyword evidence="5 8" id="KW-1133">Transmembrane helix</keyword>
<feature type="transmembrane region" description="Helical" evidence="8">
    <location>
        <begin position="476"/>
        <end position="496"/>
    </location>
</feature>
<dbReference type="HOGENOM" id="CLU_008455_11_6_1"/>
<comment type="similarity">
    <text evidence="7">Belongs to the major facilitator superfamily. DHA1 family. Polyamines/proton antiporter (TC 2.A.1.2.16) subfamily.</text>
</comment>
<accession>Q2TWZ5</accession>
<evidence type="ECO:0000256" key="5">
    <source>
        <dbReference type="ARBA" id="ARBA00022989"/>
    </source>
</evidence>
<organism evidence="11 12">
    <name type="scientific">Aspergillus oryzae (strain ATCC 42149 / RIB 40)</name>
    <name type="common">Yellow koji mold</name>
    <dbReference type="NCBI Taxonomy" id="510516"/>
    <lineage>
        <taxon>Eukaryota</taxon>
        <taxon>Fungi</taxon>
        <taxon>Dikarya</taxon>
        <taxon>Ascomycota</taxon>
        <taxon>Pezizomycotina</taxon>
        <taxon>Eurotiomycetes</taxon>
        <taxon>Eurotiomycetidae</taxon>
        <taxon>Eurotiales</taxon>
        <taxon>Aspergillaceae</taxon>
        <taxon>Aspergillus</taxon>
        <taxon>Aspergillus subgen. Circumdati</taxon>
    </lineage>
</organism>
<dbReference type="PANTHER" id="PTHR23502:SF186">
    <property type="entry name" value="MAJOR FACILITATOR SUPERFAMILY (MFS) PROFILE DOMAIN-CONTAINING PROTEIN"/>
    <property type="match status" value="1"/>
</dbReference>
<evidence type="ECO:0000256" key="7">
    <source>
        <dbReference type="ARBA" id="ARBA00038459"/>
    </source>
</evidence>
<dbReference type="GO" id="GO:0022857">
    <property type="term" value="F:transmembrane transporter activity"/>
    <property type="evidence" value="ECO:0007669"/>
    <property type="project" value="InterPro"/>
</dbReference>
<evidence type="ECO:0000313" key="11">
    <source>
        <dbReference type="EMBL" id="BAE66228.1"/>
    </source>
</evidence>
<feature type="transmembrane region" description="Helical" evidence="8">
    <location>
        <begin position="441"/>
        <end position="464"/>
    </location>
</feature>
<dbReference type="FunFam" id="1.20.1250.20:FF:000266">
    <property type="entry name" value="MFS multidrug transporter, putative"/>
    <property type="match status" value="1"/>
</dbReference>
<dbReference type="Gene3D" id="1.20.1250.20">
    <property type="entry name" value="MFS general substrate transporter like domains"/>
    <property type="match status" value="1"/>
</dbReference>
<name>Q2TWZ5_ASPOR</name>
<keyword evidence="3" id="KW-1003">Cell membrane</keyword>
<dbReference type="RefSeq" id="XP_023094154.1">
    <property type="nucleotide sequence ID" value="XM_023233683.1"/>
</dbReference>
<keyword evidence="4 8" id="KW-0812">Transmembrane</keyword>
<gene>
    <name evidence="11" type="ORF">AO090010000350</name>
</gene>
<dbReference type="AlphaFoldDB" id="Q2TWZ5"/>
<evidence type="ECO:0000256" key="4">
    <source>
        <dbReference type="ARBA" id="ARBA00022692"/>
    </source>
</evidence>
<dbReference type="EMBL" id="AP007175">
    <property type="protein sequence ID" value="BAE66228.1"/>
    <property type="molecule type" value="Genomic_DNA"/>
</dbReference>
<feature type="transmembrane region" description="Helical" evidence="8">
    <location>
        <begin position="163"/>
        <end position="184"/>
    </location>
</feature>
<evidence type="ECO:0000259" key="9">
    <source>
        <dbReference type="PROSITE" id="PS50022"/>
    </source>
</evidence>
<dbReference type="InterPro" id="IPR000421">
    <property type="entry name" value="FA58C"/>
</dbReference>
<feature type="domain" description="F5/8 type C" evidence="9">
    <location>
        <begin position="514"/>
        <end position="663"/>
    </location>
</feature>
<feature type="transmembrane region" description="Helical" evidence="8">
    <location>
        <begin position="342"/>
        <end position="361"/>
    </location>
</feature>
<evidence type="ECO:0000313" key="12">
    <source>
        <dbReference type="Proteomes" id="UP000006564"/>
    </source>
</evidence>
<evidence type="ECO:0000256" key="6">
    <source>
        <dbReference type="ARBA" id="ARBA00023136"/>
    </source>
</evidence>
<dbReference type="InterPro" id="IPR020846">
    <property type="entry name" value="MFS_dom"/>
</dbReference>
<dbReference type="Gene3D" id="2.60.120.260">
    <property type="entry name" value="Galactose-binding domain-like"/>
    <property type="match status" value="1"/>
</dbReference>
<feature type="transmembrane region" description="Helical" evidence="8">
    <location>
        <begin position="196"/>
        <end position="218"/>
    </location>
</feature>
<dbReference type="PROSITE" id="PS50850">
    <property type="entry name" value="MFS"/>
    <property type="match status" value="1"/>
</dbReference>
<feature type="transmembrane region" description="Helical" evidence="8">
    <location>
        <begin position="230"/>
        <end position="255"/>
    </location>
</feature>
<proteinExistence type="inferred from homology"/>
<keyword evidence="2" id="KW-0813">Transport</keyword>